<dbReference type="PANTHER" id="PTHR33237:SF21">
    <property type="entry name" value="TRANSMEMBRANE PROTEIN"/>
    <property type="match status" value="1"/>
</dbReference>
<dbReference type="AlphaFoldDB" id="A0AAD1ZH70"/>
<dbReference type="Proteomes" id="UP000834106">
    <property type="component" value="Chromosome 10"/>
</dbReference>
<sequence length="143" mass="15750">MEVSITTTWVEPPRPGWGSVKKALMSSVRWSEPSKWEVHFSGNGKEGPTPLLVRGNCAGDFGWQSHSSTSPVWQMPILIGEKRKLPRFSGLVLYDKRERALDHCEEGSIDNQIASSSVKFKSQQTTHSSGSLGYCSARLAAAE</sequence>
<protein>
    <submittedName>
        <fullName evidence="1">Uncharacterized protein</fullName>
    </submittedName>
</protein>
<proteinExistence type="predicted"/>
<keyword evidence="2" id="KW-1185">Reference proteome</keyword>
<dbReference type="PANTHER" id="PTHR33237">
    <property type="entry name" value="F2P16.13 PROTEIN-RELATED"/>
    <property type="match status" value="1"/>
</dbReference>
<evidence type="ECO:0000313" key="1">
    <source>
        <dbReference type="EMBL" id="CAI9769742.1"/>
    </source>
</evidence>
<accession>A0AAD1ZH70</accession>
<evidence type="ECO:0000313" key="2">
    <source>
        <dbReference type="Proteomes" id="UP000834106"/>
    </source>
</evidence>
<reference evidence="1" key="1">
    <citation type="submission" date="2023-05" db="EMBL/GenBank/DDBJ databases">
        <authorList>
            <person name="Huff M."/>
        </authorList>
    </citation>
    <scope>NUCLEOTIDE SEQUENCE</scope>
</reference>
<gene>
    <name evidence="1" type="ORF">FPE_LOCUS16548</name>
</gene>
<dbReference type="EMBL" id="OU503045">
    <property type="protein sequence ID" value="CAI9769742.1"/>
    <property type="molecule type" value="Genomic_DNA"/>
</dbReference>
<organism evidence="1 2">
    <name type="scientific">Fraxinus pennsylvanica</name>
    <dbReference type="NCBI Taxonomy" id="56036"/>
    <lineage>
        <taxon>Eukaryota</taxon>
        <taxon>Viridiplantae</taxon>
        <taxon>Streptophyta</taxon>
        <taxon>Embryophyta</taxon>
        <taxon>Tracheophyta</taxon>
        <taxon>Spermatophyta</taxon>
        <taxon>Magnoliopsida</taxon>
        <taxon>eudicotyledons</taxon>
        <taxon>Gunneridae</taxon>
        <taxon>Pentapetalae</taxon>
        <taxon>asterids</taxon>
        <taxon>lamiids</taxon>
        <taxon>Lamiales</taxon>
        <taxon>Oleaceae</taxon>
        <taxon>Oleeae</taxon>
        <taxon>Fraxinus</taxon>
    </lineage>
</organism>
<name>A0AAD1ZH70_9LAMI</name>